<keyword evidence="1" id="KW-0430">Lectin</keyword>
<accession>A0A6M3JWH7</accession>
<evidence type="ECO:0000313" key="1">
    <source>
        <dbReference type="EMBL" id="QJA73721.1"/>
    </source>
</evidence>
<proteinExistence type="predicted"/>
<dbReference type="GO" id="GO:0030246">
    <property type="term" value="F:carbohydrate binding"/>
    <property type="evidence" value="ECO:0007669"/>
    <property type="project" value="UniProtKB-KW"/>
</dbReference>
<dbReference type="EMBL" id="MT142048">
    <property type="protein sequence ID" value="QJA73721.1"/>
    <property type="molecule type" value="Genomic_DNA"/>
</dbReference>
<reference evidence="1" key="1">
    <citation type="submission" date="2020-03" db="EMBL/GenBank/DDBJ databases">
        <title>The deep terrestrial virosphere.</title>
        <authorList>
            <person name="Holmfeldt K."/>
            <person name="Nilsson E."/>
            <person name="Simone D."/>
            <person name="Lopez-Fernandez M."/>
            <person name="Wu X."/>
            <person name="de Brujin I."/>
            <person name="Lundin D."/>
            <person name="Andersson A."/>
            <person name="Bertilsson S."/>
            <person name="Dopson M."/>
        </authorList>
    </citation>
    <scope>NUCLEOTIDE SEQUENCE</scope>
    <source>
        <strain evidence="1">MM415A02270</strain>
    </source>
</reference>
<sequence length="237" mass="25478">MKNTGIVFEGSTYRNVTPPTGFLYDRSRNKNNGALTAVTYTTLASGVRALTFNGSTSLITVTDAPPIQNIFDGGGSILAWVNPASDGEGNTGRIYQKRPNGWMLIVRNEAAGKMDLVFQQDFDGTVGQWDTTATTLSINTWALVGVTYNNSNEANNPIFYIGDSTGFSVLTMSSGLTETVTPVGTRVSDATVDLIVGNIAAVSSTFDGMINAHRLYNYNLTVGQIREIFDAEVADYV</sequence>
<dbReference type="Gene3D" id="2.60.120.200">
    <property type="match status" value="1"/>
</dbReference>
<organism evidence="1">
    <name type="scientific">viral metagenome</name>
    <dbReference type="NCBI Taxonomy" id="1070528"/>
    <lineage>
        <taxon>unclassified sequences</taxon>
        <taxon>metagenomes</taxon>
        <taxon>organismal metagenomes</taxon>
    </lineage>
</organism>
<dbReference type="AlphaFoldDB" id="A0A6M3JWH7"/>
<name>A0A6M3JWH7_9ZZZZ</name>
<gene>
    <name evidence="1" type="ORF">MM415A02270_0005</name>
</gene>
<protein>
    <submittedName>
        <fullName evidence="1">Putative lectin/glucanase superfamily protein</fullName>
    </submittedName>
</protein>
<dbReference type="SUPFAM" id="SSF49899">
    <property type="entry name" value="Concanavalin A-like lectins/glucanases"/>
    <property type="match status" value="1"/>
</dbReference>
<dbReference type="InterPro" id="IPR013320">
    <property type="entry name" value="ConA-like_dom_sf"/>
</dbReference>